<dbReference type="GO" id="GO:0004519">
    <property type="term" value="F:endonuclease activity"/>
    <property type="evidence" value="ECO:0007669"/>
    <property type="project" value="UniProtKB-KW"/>
</dbReference>
<dbReference type="CDD" id="cd06260">
    <property type="entry name" value="DUF820-like"/>
    <property type="match status" value="1"/>
</dbReference>
<reference evidence="2 3" key="1">
    <citation type="journal article" date="2024" name="Front. Microbiol.">
        <title>Transcriptomic insights into the dominance of two phototrophs throughout the water column of a tropical hypersaline-alkaline crater lake (Dziani Dzaha, Mayotte).</title>
        <authorList>
            <person name="Duperron S."/>
            <person name="Halary S."/>
            <person name="Bouly J.-P."/>
            <person name="Roussel T."/>
            <person name="Hugoni M."/>
            <person name="Bruto M."/>
            <person name="Oger P."/>
            <person name="Duval C."/>
            <person name="Woo A."/>
            <person name="Jezequiel D."/>
            <person name="Ader M."/>
            <person name="Leboulanger C."/>
            <person name="Agogue H."/>
            <person name="Grossi V."/>
            <person name="Trousselier M."/>
            <person name="Bernard C."/>
        </authorList>
    </citation>
    <scope>NUCLEOTIDE SEQUENCE [LARGE SCALE GENOMIC DNA]</scope>
    <source>
        <strain evidence="2 3">PMC 851.14</strain>
    </source>
</reference>
<accession>A0ABU9EHT4</accession>
<name>A0ABU9EHT4_LIMFS</name>
<dbReference type="InterPro" id="IPR012296">
    <property type="entry name" value="Nuclease_put_TT1808"/>
</dbReference>
<evidence type="ECO:0000259" key="1">
    <source>
        <dbReference type="Pfam" id="PF05685"/>
    </source>
</evidence>
<proteinExistence type="predicted"/>
<evidence type="ECO:0000313" key="2">
    <source>
        <dbReference type="EMBL" id="MEK9511493.1"/>
    </source>
</evidence>
<evidence type="ECO:0000313" key="3">
    <source>
        <dbReference type="Proteomes" id="UP001387447"/>
    </source>
</evidence>
<dbReference type="EMBL" id="JBBWYZ010000005">
    <property type="protein sequence ID" value="MEK9511493.1"/>
    <property type="molecule type" value="Genomic_DNA"/>
</dbReference>
<dbReference type="PANTHER" id="PTHR36558">
    <property type="entry name" value="GLR1098 PROTEIN"/>
    <property type="match status" value="1"/>
</dbReference>
<sequence>MIATPNFANVSPDDYLKLEEQSSVKHEYIDGEVYAMAGATDTHVTIALNMAIALRNHLRGSSCRVYISDMKVRIQKAKSERFYYPDILVTCDQRDRDTPTYKQFPQLIIEVLSDSTEAFDRGDKFMDYQSLDSLQEYILINTRHPRLEIFRRQDDSWLFNSYSLSEDTDDTTFHIVSLDFTEQIAAIYEDVNFNNQ</sequence>
<protein>
    <submittedName>
        <fullName evidence="2">Uma2 family endonuclease</fullName>
    </submittedName>
</protein>
<dbReference type="PANTHER" id="PTHR36558:SF1">
    <property type="entry name" value="RESTRICTION ENDONUCLEASE DOMAIN-CONTAINING PROTEIN-RELATED"/>
    <property type="match status" value="1"/>
</dbReference>
<keyword evidence="2" id="KW-0540">Nuclease</keyword>
<dbReference type="Proteomes" id="UP001387447">
    <property type="component" value="Unassembled WGS sequence"/>
</dbReference>
<dbReference type="Gene3D" id="3.90.1570.10">
    <property type="entry name" value="tt1808, chain A"/>
    <property type="match status" value="1"/>
</dbReference>
<comment type="caution">
    <text evidence="2">The sequence shown here is derived from an EMBL/GenBank/DDBJ whole genome shotgun (WGS) entry which is preliminary data.</text>
</comment>
<dbReference type="InterPro" id="IPR011335">
    <property type="entry name" value="Restrct_endonuc-II-like"/>
</dbReference>
<dbReference type="Pfam" id="PF05685">
    <property type="entry name" value="Uma2"/>
    <property type="match status" value="1"/>
</dbReference>
<keyword evidence="2" id="KW-0378">Hydrolase</keyword>
<keyword evidence="3" id="KW-1185">Reference proteome</keyword>
<dbReference type="SUPFAM" id="SSF52980">
    <property type="entry name" value="Restriction endonuclease-like"/>
    <property type="match status" value="1"/>
</dbReference>
<keyword evidence="2" id="KW-0255">Endonuclease</keyword>
<dbReference type="InterPro" id="IPR008538">
    <property type="entry name" value="Uma2"/>
</dbReference>
<dbReference type="RefSeq" id="WP_315645460.1">
    <property type="nucleotide sequence ID" value="NZ_JBBWYZ010000005.1"/>
</dbReference>
<gene>
    <name evidence="2" type="ORF">AAEJ74_07240</name>
</gene>
<organism evidence="2 3">
    <name type="scientific">Limnospira fusiformis PMC 851.14</name>
    <dbReference type="NCBI Taxonomy" id="2219512"/>
    <lineage>
        <taxon>Bacteria</taxon>
        <taxon>Bacillati</taxon>
        <taxon>Cyanobacteriota</taxon>
        <taxon>Cyanophyceae</taxon>
        <taxon>Oscillatoriophycideae</taxon>
        <taxon>Oscillatoriales</taxon>
        <taxon>Sirenicapillariaceae</taxon>
        <taxon>Limnospira</taxon>
    </lineage>
</organism>
<feature type="domain" description="Putative restriction endonuclease" evidence="1">
    <location>
        <begin position="13"/>
        <end position="164"/>
    </location>
</feature>